<evidence type="ECO:0008006" key="5">
    <source>
        <dbReference type="Google" id="ProtNLM"/>
    </source>
</evidence>
<feature type="region of interest" description="Disordered" evidence="1">
    <location>
        <begin position="97"/>
        <end position="152"/>
    </location>
</feature>
<reference evidence="3 4" key="1">
    <citation type="journal article" date="2021" name="PeerJ">
        <title>Analysis of 44 Vibrio anguillarum genomes reveals high genetic diversity.</title>
        <authorList>
            <person name="Hansen M.J."/>
            <person name="Dalsgaard I."/>
        </authorList>
    </citation>
    <scope>NUCLEOTIDE SEQUENCE [LARGE SCALE GENOMIC DNA]</scope>
    <source>
        <strain evidence="3 4">040915-1/1B</strain>
    </source>
</reference>
<evidence type="ECO:0000256" key="2">
    <source>
        <dbReference type="SAM" id="Phobius"/>
    </source>
</evidence>
<accession>A0ABR9Z6V8</accession>
<keyword evidence="2" id="KW-0472">Membrane</keyword>
<keyword evidence="4" id="KW-1185">Reference proteome</keyword>
<name>A0ABR9Z6V8_VIBAN</name>
<dbReference type="EMBL" id="RDPI01000016">
    <property type="protein sequence ID" value="MBF4374123.1"/>
    <property type="molecule type" value="Genomic_DNA"/>
</dbReference>
<feature type="compositionally biased region" description="Acidic residues" evidence="1">
    <location>
        <begin position="113"/>
        <end position="134"/>
    </location>
</feature>
<feature type="transmembrane region" description="Helical" evidence="2">
    <location>
        <begin position="24"/>
        <end position="46"/>
    </location>
</feature>
<evidence type="ECO:0000313" key="4">
    <source>
        <dbReference type="Proteomes" id="UP000726136"/>
    </source>
</evidence>
<keyword evidence="2" id="KW-1133">Transmembrane helix</keyword>
<comment type="caution">
    <text evidence="3">The sequence shown here is derived from an EMBL/GenBank/DDBJ whole genome shotgun (WGS) entry which is preliminary data.</text>
</comment>
<proteinExistence type="predicted"/>
<organism evidence="3 4">
    <name type="scientific">Vibrio anguillarum</name>
    <name type="common">Listonella anguillarum</name>
    <dbReference type="NCBI Taxonomy" id="55601"/>
    <lineage>
        <taxon>Bacteria</taxon>
        <taxon>Pseudomonadati</taxon>
        <taxon>Pseudomonadota</taxon>
        <taxon>Gammaproteobacteria</taxon>
        <taxon>Vibrionales</taxon>
        <taxon>Vibrionaceae</taxon>
        <taxon>Vibrio</taxon>
    </lineage>
</organism>
<dbReference type="Pfam" id="PF03743">
    <property type="entry name" value="TrbI"/>
    <property type="match status" value="1"/>
</dbReference>
<evidence type="ECO:0000256" key="1">
    <source>
        <dbReference type="SAM" id="MobiDB-lite"/>
    </source>
</evidence>
<protein>
    <recommendedName>
        <fullName evidence="5">Conjugal transfer protein TraB</fullName>
    </recommendedName>
</protein>
<sequence>MAMNVKKAWARVVDRWQSMTINDIMALVKKLMVLAIICSLVFLYFLNKGEKPKVYTPPEQRDIKLTDEALNRDLDARIEDRVKLSLEEYFNKLDERLNDDATSEDSNKAVTVPEDEEMKDADELDFEDTSEVEDNYPPASGDTQQGDQTPPPPVWVEVGAISRKTFEPINEQVEEDVSVEKFKIPVGFMPAKLLVGVRAQTSQDGAQNPKPVHFRVQAPATLPNKVRMNLSGCFVIANTWGNLATERIEAELKSIHCVSRDKNTLIEGEVFGYLADTDGQRDMHGRVVTKAGALLSRQVAADVLGGIGDVAANSAGTTQTSALGTVKTLDGDQMLQAGLASGFSSGFKRTSEFISNLIVQSGPIIESGAAKDVVLMIQKTSDIEVKILNTGGL</sequence>
<dbReference type="RefSeq" id="WP_194663729.1">
    <property type="nucleotide sequence ID" value="NZ_RDPI01000016.1"/>
</dbReference>
<dbReference type="CDD" id="cd16430">
    <property type="entry name" value="TraB"/>
    <property type="match status" value="1"/>
</dbReference>
<evidence type="ECO:0000313" key="3">
    <source>
        <dbReference type="EMBL" id="MBF4374123.1"/>
    </source>
</evidence>
<dbReference type="Proteomes" id="UP000726136">
    <property type="component" value="Unassembled WGS sequence"/>
</dbReference>
<dbReference type="InterPro" id="IPR005498">
    <property type="entry name" value="T4SS_VirB10/TraB/TrbI"/>
</dbReference>
<keyword evidence="2" id="KW-0812">Transmembrane</keyword>
<gene>
    <name evidence="3" type="ORF">EAY46_13695</name>
</gene>